<dbReference type="Gene3D" id="1.20.1270.280">
    <property type="match status" value="1"/>
</dbReference>
<dbReference type="Gene3D" id="3.10.490.20">
    <property type="match status" value="1"/>
</dbReference>
<feature type="domain" description="Dynein heavy chain linker" evidence="13">
    <location>
        <begin position="643"/>
        <end position="1069"/>
    </location>
</feature>
<evidence type="ECO:0000259" key="17">
    <source>
        <dbReference type="Pfam" id="PF12781"/>
    </source>
</evidence>
<dbReference type="Pfam" id="PF12780">
    <property type="entry name" value="AAA_8"/>
    <property type="match status" value="1"/>
</dbReference>
<dbReference type="GO" id="GO:0008569">
    <property type="term" value="F:minus-end-directed microtubule motor activity"/>
    <property type="evidence" value="ECO:0007669"/>
    <property type="project" value="InterPro"/>
</dbReference>
<dbReference type="Pfam" id="PF22597">
    <property type="entry name" value="DYN_lid"/>
    <property type="match status" value="1"/>
</dbReference>
<dbReference type="InterPro" id="IPR035706">
    <property type="entry name" value="AAA_9"/>
</dbReference>
<dbReference type="InterPro" id="IPR042219">
    <property type="entry name" value="AAA_lid_11_sf"/>
</dbReference>
<organism evidence="22 23">
    <name type="scientific">Diabrotica balteata</name>
    <name type="common">Banded cucumber beetle</name>
    <dbReference type="NCBI Taxonomy" id="107213"/>
    <lineage>
        <taxon>Eukaryota</taxon>
        <taxon>Metazoa</taxon>
        <taxon>Ecdysozoa</taxon>
        <taxon>Arthropoda</taxon>
        <taxon>Hexapoda</taxon>
        <taxon>Insecta</taxon>
        <taxon>Pterygota</taxon>
        <taxon>Neoptera</taxon>
        <taxon>Endopterygota</taxon>
        <taxon>Coleoptera</taxon>
        <taxon>Polyphaga</taxon>
        <taxon>Cucujiformia</taxon>
        <taxon>Chrysomeloidea</taxon>
        <taxon>Chrysomelidae</taxon>
        <taxon>Galerucinae</taxon>
        <taxon>Diabroticina</taxon>
        <taxon>Diabroticites</taxon>
        <taxon>Diabrotica</taxon>
    </lineage>
</organism>
<feature type="domain" description="Dynein heavy chain AAA lid" evidence="19">
    <location>
        <begin position="3232"/>
        <end position="3371"/>
    </location>
</feature>
<dbReference type="Gene3D" id="1.10.8.720">
    <property type="entry name" value="Region D6 of dynein motor"/>
    <property type="match status" value="1"/>
</dbReference>
<evidence type="ECO:0000256" key="1">
    <source>
        <dbReference type="ARBA" id="ARBA00004245"/>
    </source>
</evidence>
<dbReference type="Pfam" id="PF08393">
    <property type="entry name" value="DHC_N2"/>
    <property type="match status" value="1"/>
</dbReference>
<dbReference type="InterPro" id="IPR043160">
    <property type="entry name" value="Dynein_C_barrel"/>
</dbReference>
<evidence type="ECO:0000256" key="9">
    <source>
        <dbReference type="ARBA" id="ARBA00023175"/>
    </source>
</evidence>
<dbReference type="Gene3D" id="1.10.8.710">
    <property type="match status" value="1"/>
</dbReference>
<keyword evidence="9" id="KW-0505">Motor protein</keyword>
<dbReference type="Gene3D" id="1.20.140.100">
    <property type="entry name" value="Dynein heavy chain, N-terminal domain 2"/>
    <property type="match status" value="1"/>
</dbReference>
<feature type="domain" description="Dynein heavy chain AAA 5 extension" evidence="18">
    <location>
        <begin position="1499"/>
        <end position="1635"/>
    </location>
</feature>
<feature type="domain" description="Dynein heavy chain region D6 P-loop" evidence="12">
    <location>
        <begin position="3103"/>
        <end position="3214"/>
    </location>
</feature>
<name>A0A9N9SQN1_DIABA</name>
<dbReference type="Pfam" id="PF18199">
    <property type="entry name" value="Dynein_C"/>
    <property type="match status" value="1"/>
</dbReference>
<dbReference type="Pfam" id="PF12777">
    <property type="entry name" value="MT"/>
    <property type="match status" value="1"/>
</dbReference>
<dbReference type="InterPro" id="IPR013602">
    <property type="entry name" value="Dynein_heavy_linker"/>
</dbReference>
<dbReference type="Gene3D" id="1.20.920.20">
    <property type="match status" value="1"/>
</dbReference>
<evidence type="ECO:0000259" key="13">
    <source>
        <dbReference type="Pfam" id="PF08393"/>
    </source>
</evidence>
<dbReference type="InterPro" id="IPR041658">
    <property type="entry name" value="AAA_lid_11"/>
</dbReference>
<dbReference type="Proteomes" id="UP001153709">
    <property type="component" value="Chromosome 2"/>
</dbReference>
<keyword evidence="7" id="KW-0243">Dynein</keyword>
<evidence type="ECO:0000256" key="8">
    <source>
        <dbReference type="ARBA" id="ARBA00023054"/>
    </source>
</evidence>
<dbReference type="Gene3D" id="3.20.180.20">
    <property type="entry name" value="Dynein heavy chain, N-terminal domain 2"/>
    <property type="match status" value="1"/>
</dbReference>
<sequence length="3677" mass="429814">MNNKKKVSYQFSKIPMLQVERPITMDVTRELTKVLGIRRGKRKKISDYMCQSAIKSRLKSANAFASRNYLPLPARPLTAKDFKKVSEQRIENEMSRFQEKAIRKRIKARGLEDRYADLVSQFIKEVKLDFINIVHYAGMNMKIKDCHPEQKFQVAPYKFVGKTENYKYFLSIQRQLKTKWILHYPIVRKIKKECVLNLPQQFFKLHFTQILDIEDVEYEFKGLTQKAAQYVCSSYSRIISFVDNEKLKRSNDHDQYHSLKTSTGVLTLHISSSISQTLQEIVEFTVAKDPKPYLFLSVTFTNQLVLEPTPDDVIKIFYKFIDNILAIKNEVFDLETFRLKGNKRRPVNLYITDEFIVRCKEEIKTNINKQFEPILEYLSNINDSLSTVYTDLYSEEFFESIMDMIFENGCSKINFYREYLDKVMFIPDFEFFRIAKVSFIDYKNNLHAGLHKNINLIFEKLSSQHLWEVNDLCETFEYIKMRAQTKPETTEELIEIGKFMLYVRNEQFQTLERRVCDSLSALCKIIDLGTLEDEHMQLNAKSIQWLTDIIPIMEEQSTTFDSLKYDAEEKLQKVVEDVSELGKKVFPLLVILDEMDNIDKVKNSLNFITLHMKKIREIETQIHWINQEEVTLSFPKSTYTEYEELKNYVYPFHHLLNVCLEVQQNLYSWQDGPFDMLDYDSTKVTVEKYQKELSETYKTYRQKLRQAQDDNISLRFKGTVDDPDILNWPAPLKLCGTALRRIEAFEPSVKVMKIVCNHCLRKRHWEAMSEIAGTDVTPNAGTTLRKIMQVDFFAKMEEYEIVSNGATKEQLLLDQLKGLQQQWEKVNFTIAKHKVYDIDILIELEEVETIITDHNTIVRDMKSSVFVTPHETQVKDFISKITKVQETINNWYNVQNILLKLYPIVSLKELSQIIPKETELLKEIINIFKQYLSVILKEPNVIKVIEESDIAKDIINSIDNLEIVFVGVIGYLDKMRDIFPRFYFISNEEFIKAISNSKEMLITQHFLNKLFQNIHHLKVTDNTIVAVVGINEEQLNFRNILEVDPTLEATFKKVEEEIRSVIKLEIVECYKVYKELNIKSMLSKYIEQVIKVASQCILLCGSWICFENFTNLQISVMSGLSECLFNIEQAKKQQLGSCLIGSSQIAFKQTSFISISTTNHSCKDLPENFKQYFRTITMLHPDNDKIAEIVLCSIGFTEASILSKKITCVFNYLQDTLSSKGKYYFGLSKFMKIFRDSENLKIKHPSLNENDIVFTVLTNVLSREVSSKNIKEFHSILHHIFTDAVIIGENNLLSERLKIICENSNLSWSQQFGLKTLEVYECIQSMSCTILVGKSNNKTTIIRLCQALTQDIDGAKLNLNFIVPNCYNYQILYGYSSNPNEWMDGLITTLFRDSIAHSLTEKTWTIFDSDINPDWIDNMMSVFKERKLFLESGEILEMSYKDRVIFETDSLQNGTPSVVSHSTIVYIDELIPIWKAIVNSWVASCTSDWIHGFQQQISDICCWVVPPCLEFFHKYCHQLCQLSEINLVKNMLAITQLFLDDVCSVNKKEDDLKNLSTWIQATIIQAGIIGLGALLDTPSRQKFDEFYKQLWRGQNQAHPYPSSFGKLEVSLPHDGLLTEYQYIYKQRGNWKVYQDLLKSEKIIENSYMYDFLVPTADTLRYSYILTLYLKNKLPILFLGPNCTGKSILIEDTLRNKFNGKNFEVSHINFNTYFDAQTTQKLILSKTNKRKEGMYYPPKGKKYIIFIDDLNCVSSDKYGNLNCIELLRQYLDHNVWYDFRNFCKIILKDANLVTAMSLPDSNYTPKLRFLRHFYVFGINEFSDETVTRIFSNTMLHIWRQNGFPSDIGNIVGQIIDATFGIYKKVLTHYQPTLTRSYYHFNLNEFSSVIKGCTLLKKETYDGNKKIYIKLWIHEIFRVFGDRLTNLENNILDTEIKKVLDAHFNESLEEIVDTNVNKIVLSTINDKDHFKYEEIVDSKVIIDLLQDELNKYNSNNKRKLNIVFFEYALEKIFKISRILSLTPGNAIFLGSNGLGRSILTKLVSYIYSYICFQPTITQNYTIEHWKCELKHVLKETGAIEHKSVFIVNERDLLEEAYLQYIEMLLQNGDISDIFNLEEKQEILELTRLSAQGGNRNIDISSSDVFLHFNKSCKLNLHLILCFSANGKSLRRKLRHFPSLLKCQIMFWDDWPDESLQQVAEIRISSIDIIPEYKNKSLDTFLYFHRDFQLIAKTLRTPLYVSPLCFIHLINIFIDIYNNEKNIIENKRKRFSQGLAKLAYASSQILDMQKVLAEYKPQLAEMTAKAIEMTEQIALETIEVEKASELVRQDEKIASEQAIVAQILKSECEAELAQAIPILEDAISALNTLKPSDITLVKSMKNPPDAIKLVMAAVCVIKDVKPDRIPDPSTGRKTYDYWGPSKRILGDMNFLQSLKDFDKDNIKPEIMVKIRKEFLPHKDFKPHVVAKASSAAEGLCKWIIAMDMYDKVAKEVAPKKEKLGKAEKEYADTMAILNEKKEEVKRIEEKLAGLNALLEDANKKQVKLQLEVDFCNRKLASAQKLIGSLGEEQIRWTKAVENLEKQNVLVLGNILLTIGIVTYLAPIDFATRSHITDKWRLHISNYTDCSKSFNISESFSSKLKIGMRKQGDFLRDDFFLQNVLIYDFSKLFSIFIDPDYHASTWIRKIERRNNLTITTFSNKNFLSKLTNCVKFGKPLMIHQVKNHIPTYLHQFISKDGYTEGENDNKNTFIFINGKAVLLDSRFRLYFVCNIHQPNFFLEIFNRVTVINFIVTSEYLRKHFLRIVTQIEKPETRKLKKETYKKINNFETEILKTENEILETLCESEADILEDDVSIRSLEEYKIVLKTLRNKHQDARSAEKTIQDFMNQYQTVASFVANMYFCVFQLKSINHIYQFSFDWFDHLYYQSIINSEKSKLVKRKCENINKNFIYQLFKQLNYSLYEKDKFLVLLLVTIYVLRYKKKITEEEILIFLKQSNFGTNEITGNIINWEMVNELKHIPALSNFVYDIRIHFDLWKKYMSSEATCTIPEPWESKLTSFQKLILEKYFKPKNLQLGIKNLIRSELGSKFVEHFQWTIDDIYNESYSLSPILHLQTEGNDFNENLYILLEKKKVTHTFRSFCISDHSSSPTDLLLEEAREKGFWLLFQNCHLNKRWLEDLETKLVQMNYENTNENFRLWLTAEPTKDIPLELLQNSIKVVYNYPKYFSTGCPGKQEFFTKFLYGLICFHSALIKRRFYDNLFWEPCYNINENDLKMSIKLLQLSINEAHFSHSDIEKSIFLIGNYQYGTQLNTIYELNVFNNILNGFLNSEIMRSKNYFLGNVREYGLPKKCDYSDYLKLVRNLPEFDNYEIYGISETLESLYSDSCSKTIIQVLSNTICISEVEQIEQNDFKIISDVDRMLMYLPEQIVLVSYSDYVIENEVKTYNNINRNLRETLVLVKQSLSGLKPLTVELENISLQILRGNVPNTWKKWTYFGNSSLSEFITNLVLRINYFKNLTHNNTYWLAAFLYPKALFCKIKLNFSLKYLIPVERLCLNFGLLRDCENSTEGIKITGLSVINAEWDAEDQCFYEISSKFYNSFSSILLTPNNNDKSSKISKLYELPLYQMSDMKLFICCIKLQFLQRYKHWLKRGVRIVSHVCLTEADSANNIKIKNVALETQYM</sequence>
<evidence type="ECO:0000313" key="22">
    <source>
        <dbReference type="EMBL" id="CAG9829699.1"/>
    </source>
</evidence>
<comment type="similarity">
    <text evidence="2">Belongs to the dynein heavy chain family.</text>
</comment>
<dbReference type="InterPro" id="IPR043157">
    <property type="entry name" value="Dynein_AAA1S"/>
</dbReference>
<keyword evidence="8 11" id="KW-0175">Coiled coil</keyword>
<feature type="coiled-coil region" evidence="11">
    <location>
        <begin position="2812"/>
        <end position="2884"/>
    </location>
</feature>
<keyword evidence="5" id="KW-0547">Nucleotide-binding</keyword>
<dbReference type="InterPro" id="IPR026983">
    <property type="entry name" value="DHC"/>
</dbReference>
<dbReference type="PANTHER" id="PTHR45703:SF36">
    <property type="entry name" value="DYNEIN HEAVY CHAIN, CYTOPLASMIC"/>
    <property type="match status" value="1"/>
</dbReference>
<dbReference type="Pfam" id="PF12774">
    <property type="entry name" value="AAA_6"/>
    <property type="match status" value="1"/>
</dbReference>
<dbReference type="Gene3D" id="1.10.472.130">
    <property type="match status" value="1"/>
</dbReference>
<dbReference type="Pfam" id="PF12781">
    <property type="entry name" value="AAA_9"/>
    <property type="match status" value="1"/>
</dbReference>
<dbReference type="InterPro" id="IPR035699">
    <property type="entry name" value="AAA_6"/>
</dbReference>
<comment type="subcellular location">
    <subcellularLocation>
        <location evidence="1">Cytoplasm</location>
        <location evidence="1">Cytoskeleton</location>
    </subcellularLocation>
</comment>
<dbReference type="Pfam" id="PF18198">
    <property type="entry name" value="AAA_lid_11"/>
    <property type="match status" value="1"/>
</dbReference>
<evidence type="ECO:0000259" key="21">
    <source>
        <dbReference type="Pfam" id="PF22597"/>
    </source>
</evidence>
<dbReference type="InterPro" id="IPR042222">
    <property type="entry name" value="Dynein_2_N"/>
</dbReference>
<dbReference type="InterPro" id="IPR027417">
    <property type="entry name" value="P-loop_NTPase"/>
</dbReference>
<evidence type="ECO:0008006" key="24">
    <source>
        <dbReference type="Google" id="ProtNLM"/>
    </source>
</evidence>
<feature type="domain" description="Dynein heavy chain coiled coil stalk" evidence="15">
    <location>
        <begin position="2267"/>
        <end position="2611"/>
    </location>
</feature>
<evidence type="ECO:0000259" key="14">
    <source>
        <dbReference type="Pfam" id="PF12774"/>
    </source>
</evidence>
<evidence type="ECO:0000259" key="15">
    <source>
        <dbReference type="Pfam" id="PF12777"/>
    </source>
</evidence>
<dbReference type="FunFam" id="1.20.920.30:FF:000002">
    <property type="entry name" value="Dynein axonemal heavy chain 3"/>
    <property type="match status" value="1"/>
</dbReference>
<evidence type="ECO:0000259" key="18">
    <source>
        <dbReference type="Pfam" id="PF17852"/>
    </source>
</evidence>
<feature type="domain" description="Dynein heavy chain AAA module D4" evidence="16">
    <location>
        <begin position="1998"/>
        <end position="2252"/>
    </location>
</feature>
<evidence type="ECO:0000259" key="19">
    <source>
        <dbReference type="Pfam" id="PF18198"/>
    </source>
</evidence>
<protein>
    <recommendedName>
        <fullName evidence="24">Dynein heavy chain</fullName>
    </recommendedName>
</protein>
<dbReference type="Pfam" id="PF03028">
    <property type="entry name" value="Dynein_heavy"/>
    <property type="match status" value="1"/>
</dbReference>
<evidence type="ECO:0000259" key="12">
    <source>
        <dbReference type="Pfam" id="PF03028"/>
    </source>
</evidence>
<dbReference type="Gene3D" id="6.10.140.1060">
    <property type="match status" value="1"/>
</dbReference>
<dbReference type="Gene3D" id="3.40.50.300">
    <property type="entry name" value="P-loop containing nucleotide triphosphate hydrolases"/>
    <property type="match status" value="5"/>
</dbReference>
<dbReference type="Pfam" id="PF17852">
    <property type="entry name" value="Dynein_AAA_lid"/>
    <property type="match status" value="1"/>
</dbReference>
<evidence type="ECO:0000259" key="20">
    <source>
        <dbReference type="Pfam" id="PF18199"/>
    </source>
</evidence>
<dbReference type="OrthoDB" id="424310at2759"/>
<evidence type="ECO:0000313" key="23">
    <source>
        <dbReference type="Proteomes" id="UP001153709"/>
    </source>
</evidence>
<dbReference type="InterPro" id="IPR042228">
    <property type="entry name" value="Dynein_linker_3"/>
</dbReference>
<dbReference type="GO" id="GO:0045505">
    <property type="term" value="F:dynein intermediate chain binding"/>
    <property type="evidence" value="ECO:0007669"/>
    <property type="project" value="InterPro"/>
</dbReference>
<proteinExistence type="inferred from homology"/>
<evidence type="ECO:0000256" key="3">
    <source>
        <dbReference type="ARBA" id="ARBA00022490"/>
    </source>
</evidence>
<dbReference type="InterPro" id="IPR004273">
    <property type="entry name" value="Dynein_heavy_D6_P-loop"/>
</dbReference>
<keyword evidence="23" id="KW-1185">Reference proteome</keyword>
<dbReference type="EMBL" id="OU898277">
    <property type="protein sequence ID" value="CAG9829699.1"/>
    <property type="molecule type" value="Genomic_DNA"/>
</dbReference>
<reference evidence="22" key="1">
    <citation type="submission" date="2022-01" db="EMBL/GenBank/DDBJ databases">
        <authorList>
            <person name="King R."/>
        </authorList>
    </citation>
    <scope>NUCLEOTIDE SEQUENCE</scope>
</reference>
<evidence type="ECO:0000256" key="2">
    <source>
        <dbReference type="ARBA" id="ARBA00008887"/>
    </source>
</evidence>
<evidence type="ECO:0000256" key="10">
    <source>
        <dbReference type="ARBA" id="ARBA00023212"/>
    </source>
</evidence>
<evidence type="ECO:0000256" key="4">
    <source>
        <dbReference type="ARBA" id="ARBA00022701"/>
    </source>
</evidence>
<dbReference type="Pfam" id="PF12775">
    <property type="entry name" value="AAA_7"/>
    <property type="match status" value="1"/>
</dbReference>
<keyword evidence="6" id="KW-0067">ATP-binding</keyword>
<dbReference type="InterPro" id="IPR041466">
    <property type="entry name" value="Dynein_AAA5_ext"/>
</dbReference>
<dbReference type="PANTHER" id="PTHR45703">
    <property type="entry name" value="DYNEIN HEAVY CHAIN"/>
    <property type="match status" value="1"/>
</dbReference>
<dbReference type="FunFam" id="1.20.920.20:FF:000006">
    <property type="entry name" value="Dynein, axonemal, heavy chain 6"/>
    <property type="match status" value="1"/>
</dbReference>
<evidence type="ECO:0000256" key="5">
    <source>
        <dbReference type="ARBA" id="ARBA00022741"/>
    </source>
</evidence>
<feature type="domain" description="Dynein heavy chain hydrolytic ATP-binding dynein motor region" evidence="14">
    <location>
        <begin position="1096"/>
        <end position="1336"/>
    </location>
</feature>
<dbReference type="InterPro" id="IPR024743">
    <property type="entry name" value="Dynein_HC_stalk"/>
</dbReference>
<evidence type="ECO:0000256" key="7">
    <source>
        <dbReference type="ARBA" id="ARBA00023017"/>
    </source>
</evidence>
<dbReference type="GO" id="GO:0005524">
    <property type="term" value="F:ATP binding"/>
    <property type="evidence" value="ECO:0007669"/>
    <property type="project" value="UniProtKB-KW"/>
</dbReference>
<feature type="domain" description="Dynein heavy chain ATP-binding dynein motor region" evidence="17">
    <location>
        <begin position="2648"/>
        <end position="2859"/>
    </location>
</feature>
<dbReference type="GO" id="GO:0030286">
    <property type="term" value="C:dynein complex"/>
    <property type="evidence" value="ECO:0007669"/>
    <property type="project" value="UniProtKB-KW"/>
</dbReference>
<dbReference type="GO" id="GO:0051959">
    <property type="term" value="F:dynein light intermediate chain binding"/>
    <property type="evidence" value="ECO:0007669"/>
    <property type="project" value="InterPro"/>
</dbReference>
<keyword evidence="10" id="KW-0206">Cytoskeleton</keyword>
<dbReference type="InterPro" id="IPR054354">
    <property type="entry name" value="DYNC2H1-like_lid"/>
</dbReference>
<dbReference type="GO" id="GO:0007018">
    <property type="term" value="P:microtubule-based movement"/>
    <property type="evidence" value="ECO:0007669"/>
    <property type="project" value="InterPro"/>
</dbReference>
<keyword evidence="3" id="KW-0963">Cytoplasm</keyword>
<evidence type="ECO:0000256" key="6">
    <source>
        <dbReference type="ARBA" id="ARBA00022840"/>
    </source>
</evidence>
<dbReference type="InterPro" id="IPR041228">
    <property type="entry name" value="Dynein_C"/>
</dbReference>
<feature type="domain" description="Dynein heavy chain C-terminal" evidence="20">
    <location>
        <begin position="3430"/>
        <end position="3649"/>
    </location>
</feature>
<evidence type="ECO:0000259" key="16">
    <source>
        <dbReference type="Pfam" id="PF12780"/>
    </source>
</evidence>
<dbReference type="InterPro" id="IPR024317">
    <property type="entry name" value="Dynein_heavy_chain_D4_dom"/>
</dbReference>
<dbReference type="SUPFAM" id="SSF52540">
    <property type="entry name" value="P-loop containing nucleoside triphosphate hydrolases"/>
    <property type="match status" value="2"/>
</dbReference>
<dbReference type="Gene3D" id="1.10.287.2620">
    <property type="match status" value="1"/>
</dbReference>
<evidence type="ECO:0000256" key="11">
    <source>
        <dbReference type="SAM" id="Coils"/>
    </source>
</evidence>
<gene>
    <name evidence="22" type="ORF">DIABBA_LOCUS3469</name>
</gene>
<keyword evidence="4" id="KW-0493">Microtubule</keyword>
<feature type="coiled-coil region" evidence="11">
    <location>
        <begin position="2496"/>
        <end position="2551"/>
    </location>
</feature>
<accession>A0A9N9SQN1</accession>
<dbReference type="GO" id="GO:0005874">
    <property type="term" value="C:microtubule"/>
    <property type="evidence" value="ECO:0007669"/>
    <property type="project" value="UniProtKB-KW"/>
</dbReference>
<feature type="domain" description="Dynein 2 heavy chain 1 cytoplasmic ATPase lid" evidence="21">
    <location>
        <begin position="1847"/>
        <end position="1926"/>
    </location>
</feature>
<dbReference type="Gene3D" id="1.10.8.1220">
    <property type="match status" value="1"/>
</dbReference>
<dbReference type="Gene3D" id="1.20.920.30">
    <property type="match status" value="1"/>
</dbReference>